<evidence type="ECO:0000259" key="2">
    <source>
        <dbReference type="Pfam" id="PF14192"/>
    </source>
</evidence>
<feature type="region of interest" description="Disordered" evidence="1">
    <location>
        <begin position="73"/>
        <end position="93"/>
    </location>
</feature>
<dbReference type="PATRIC" id="fig|49338.4.peg.1661"/>
<sequence>MFMEHKQVQRIKEQYPEGTRIRLIGMDDPYAPIEPGTEGTVNLVDDIGTLHCTFDNGRTLGVIPGEDSFSVISRPEQSDLSENETEQFGMKME</sequence>
<evidence type="ECO:0000256" key="1">
    <source>
        <dbReference type="SAM" id="MobiDB-lite"/>
    </source>
</evidence>
<dbReference type="InterPro" id="IPR025463">
    <property type="entry name" value="DUF4314"/>
</dbReference>
<evidence type="ECO:0000313" key="3">
    <source>
        <dbReference type="EMBL" id="CDX01430.1"/>
    </source>
</evidence>
<dbReference type="AlphaFoldDB" id="A0A098AZ87"/>
<dbReference type="EMBL" id="LK996017">
    <property type="protein sequence ID" value="CDX01430.1"/>
    <property type="molecule type" value="Genomic_DNA"/>
</dbReference>
<dbReference type="Pfam" id="PF14192">
    <property type="entry name" value="DUF4314"/>
    <property type="match status" value="1"/>
</dbReference>
<name>A0A098AZ87_DESHA</name>
<proteinExistence type="predicted"/>
<gene>
    <name evidence="3" type="ORF">DPCES_1543</name>
</gene>
<protein>
    <submittedName>
        <fullName evidence="3">DUF4314 domain protein</fullName>
    </submittedName>
</protein>
<dbReference type="RefSeq" id="WP_179236858.1">
    <property type="nucleotide sequence ID" value="NZ_LK996017.1"/>
</dbReference>
<reference evidence="3" key="1">
    <citation type="submission" date="2014-07" db="EMBL/GenBank/DDBJ databases">
        <authorList>
            <person name="Hornung V.Bastian."/>
        </authorList>
    </citation>
    <scope>NUCLEOTIDE SEQUENCE</scope>
    <source>
        <strain evidence="3">PCE-S</strain>
    </source>
</reference>
<accession>A0A098AZ87</accession>
<organism evidence="3">
    <name type="scientific">Desulfitobacterium hafniense</name>
    <name type="common">Desulfitobacterium frappieri</name>
    <dbReference type="NCBI Taxonomy" id="49338"/>
    <lineage>
        <taxon>Bacteria</taxon>
        <taxon>Bacillati</taxon>
        <taxon>Bacillota</taxon>
        <taxon>Clostridia</taxon>
        <taxon>Eubacteriales</taxon>
        <taxon>Desulfitobacteriaceae</taxon>
        <taxon>Desulfitobacterium</taxon>
    </lineage>
</organism>
<feature type="domain" description="DUF4314" evidence="2">
    <location>
        <begin position="5"/>
        <end position="72"/>
    </location>
</feature>